<feature type="compositionally biased region" description="Basic and acidic residues" evidence="19">
    <location>
        <begin position="49"/>
        <end position="62"/>
    </location>
</feature>
<evidence type="ECO:0000256" key="16">
    <source>
        <dbReference type="ARBA" id="ARBA00023328"/>
    </source>
</evidence>
<evidence type="ECO:0000256" key="8">
    <source>
        <dbReference type="ARBA" id="ARBA00022701"/>
    </source>
</evidence>
<accession>R0IAY5</accession>
<keyword evidence="16" id="KW-0137">Centromere</keyword>
<evidence type="ECO:0000256" key="15">
    <source>
        <dbReference type="ARBA" id="ARBA00023306"/>
    </source>
</evidence>
<evidence type="ECO:0000256" key="6">
    <source>
        <dbReference type="ARBA" id="ARBA00022490"/>
    </source>
</evidence>
<keyword evidence="9" id="KW-0498">Mitosis</keyword>
<feature type="compositionally biased region" description="Basic and acidic residues" evidence="19">
    <location>
        <begin position="153"/>
        <end position="177"/>
    </location>
</feature>
<dbReference type="GO" id="GO:0005874">
    <property type="term" value="C:microtubule"/>
    <property type="evidence" value="ECO:0007669"/>
    <property type="project" value="UniProtKB-KW"/>
</dbReference>
<evidence type="ECO:0000256" key="19">
    <source>
        <dbReference type="SAM" id="MobiDB-lite"/>
    </source>
</evidence>
<keyword evidence="5" id="KW-0158">Chromosome</keyword>
<evidence type="ECO:0000256" key="10">
    <source>
        <dbReference type="ARBA" id="ARBA00022829"/>
    </source>
</evidence>
<keyword evidence="11" id="KW-0995">Kinetochore</keyword>
<dbReference type="RefSeq" id="XP_008029591.1">
    <property type="nucleotide sequence ID" value="XM_008031400.1"/>
</dbReference>
<keyword evidence="10" id="KW-0159">Chromosome partition</keyword>
<dbReference type="PANTHER" id="PTHR28216">
    <property type="entry name" value="DASH COMPLEX SUBUNIT DUO1"/>
    <property type="match status" value="1"/>
</dbReference>
<evidence type="ECO:0000256" key="2">
    <source>
        <dbReference type="ARBA" id="ARBA00004186"/>
    </source>
</evidence>
<evidence type="ECO:0000256" key="3">
    <source>
        <dbReference type="ARBA" id="ARBA00004629"/>
    </source>
</evidence>
<dbReference type="GO" id="GO:0051301">
    <property type="term" value="P:cell division"/>
    <property type="evidence" value="ECO:0007669"/>
    <property type="project" value="UniProtKB-KW"/>
</dbReference>
<dbReference type="eggNOG" id="ENOG502SCC0">
    <property type="taxonomic scope" value="Eukaryota"/>
</dbReference>
<keyword evidence="14" id="KW-0539">Nucleus</keyword>
<evidence type="ECO:0000256" key="5">
    <source>
        <dbReference type="ARBA" id="ARBA00022454"/>
    </source>
</evidence>
<dbReference type="PANTHER" id="PTHR28216:SF1">
    <property type="entry name" value="DASH COMPLEX SUBUNIT DUO1"/>
    <property type="match status" value="1"/>
</dbReference>
<keyword evidence="6" id="KW-0963">Cytoplasm</keyword>
<evidence type="ECO:0000256" key="17">
    <source>
        <dbReference type="ARBA" id="ARBA00044152"/>
    </source>
</evidence>
<sequence length="240" mass="25769">MDPPSLGALDLSDSDNDADALFDTPAARKASKTKDGGGDAQGAAGGKPRAKESHYTAEEARESALRRELESIRNVNKVIEGVIESLQKAKDNMGTVSRTVQNASTLLQTWTRILSQTEHNQRLILNPQWQGASQDLIDIEEEEVHRQQAAQRRAAEEQARREAAARKLEEDRQRAEATTKTGTRGRGRGVRPRGASTSSTGNYVGVGGQTGRGVSRSDSTRGRAGSGIGRGLRGRGRGLG</sequence>
<evidence type="ECO:0000256" key="4">
    <source>
        <dbReference type="ARBA" id="ARBA00005366"/>
    </source>
</evidence>
<keyword evidence="13" id="KW-0206">Cytoskeleton</keyword>
<evidence type="ECO:0000256" key="9">
    <source>
        <dbReference type="ARBA" id="ARBA00022776"/>
    </source>
</evidence>
<gene>
    <name evidence="20" type="ORF">SETTUDRAFT_180786</name>
</gene>
<dbReference type="OrthoDB" id="5599235at2759"/>
<evidence type="ECO:0000256" key="14">
    <source>
        <dbReference type="ARBA" id="ARBA00023242"/>
    </source>
</evidence>
<evidence type="ECO:0000256" key="1">
    <source>
        <dbReference type="ARBA" id="ARBA00004123"/>
    </source>
</evidence>
<keyword evidence="21" id="KW-1185">Reference proteome</keyword>
<dbReference type="Pfam" id="PF08651">
    <property type="entry name" value="DASH_Duo1"/>
    <property type="match status" value="1"/>
</dbReference>
<dbReference type="STRING" id="671987.R0IAY5"/>
<dbReference type="Proteomes" id="UP000016935">
    <property type="component" value="Unassembled WGS sequence"/>
</dbReference>
<dbReference type="GeneID" id="19401792"/>
<keyword evidence="12" id="KW-0175">Coiled coil</keyword>
<dbReference type="GO" id="GO:0007059">
    <property type="term" value="P:chromosome segregation"/>
    <property type="evidence" value="ECO:0007669"/>
    <property type="project" value="UniProtKB-KW"/>
</dbReference>
<comment type="similarity">
    <text evidence="4">Belongs to the DASH complex DUO1 family.</text>
</comment>
<protein>
    <recommendedName>
        <fullName evidence="17">DASH complex subunit DUO1</fullName>
    </recommendedName>
    <alternativeName>
        <fullName evidence="18">Outer kinetochore protein DUO1</fullName>
    </alternativeName>
</protein>
<feature type="region of interest" description="Disordered" evidence="19">
    <location>
        <begin position="147"/>
        <end position="240"/>
    </location>
</feature>
<dbReference type="EMBL" id="KB908844">
    <property type="protein sequence ID" value="EOA82456.1"/>
    <property type="molecule type" value="Genomic_DNA"/>
</dbReference>
<evidence type="ECO:0000256" key="18">
    <source>
        <dbReference type="ARBA" id="ARBA00044358"/>
    </source>
</evidence>
<evidence type="ECO:0000313" key="20">
    <source>
        <dbReference type="EMBL" id="EOA82456.1"/>
    </source>
</evidence>
<reference evidence="20 21" key="1">
    <citation type="journal article" date="2012" name="PLoS Pathog.">
        <title>Diverse lifestyles and strategies of plant pathogenesis encoded in the genomes of eighteen Dothideomycetes fungi.</title>
        <authorList>
            <person name="Ohm R.A."/>
            <person name="Feau N."/>
            <person name="Henrissat B."/>
            <person name="Schoch C.L."/>
            <person name="Horwitz B.A."/>
            <person name="Barry K.W."/>
            <person name="Condon B.J."/>
            <person name="Copeland A.C."/>
            <person name="Dhillon B."/>
            <person name="Glaser F."/>
            <person name="Hesse C.N."/>
            <person name="Kosti I."/>
            <person name="LaButti K."/>
            <person name="Lindquist E.A."/>
            <person name="Lucas S."/>
            <person name="Salamov A.A."/>
            <person name="Bradshaw R.E."/>
            <person name="Ciuffetti L."/>
            <person name="Hamelin R.C."/>
            <person name="Kema G.H.J."/>
            <person name="Lawrence C."/>
            <person name="Scott J.A."/>
            <person name="Spatafora J.W."/>
            <person name="Turgeon B.G."/>
            <person name="de Wit P.J.G.M."/>
            <person name="Zhong S."/>
            <person name="Goodwin S.B."/>
            <person name="Grigoriev I.V."/>
        </authorList>
    </citation>
    <scope>NUCLEOTIDE SEQUENCE [LARGE SCALE GENOMIC DNA]</scope>
    <source>
        <strain evidence="21">28A</strain>
    </source>
</reference>
<dbReference type="GO" id="GO:0000278">
    <property type="term" value="P:mitotic cell cycle"/>
    <property type="evidence" value="ECO:0007669"/>
    <property type="project" value="InterPro"/>
</dbReference>
<feature type="region of interest" description="Disordered" evidence="19">
    <location>
        <begin position="1"/>
        <end position="62"/>
    </location>
</feature>
<organism evidence="20 21">
    <name type="scientific">Exserohilum turcicum (strain 28A)</name>
    <name type="common">Northern leaf blight fungus</name>
    <name type="synonym">Setosphaeria turcica</name>
    <dbReference type="NCBI Taxonomy" id="671987"/>
    <lineage>
        <taxon>Eukaryota</taxon>
        <taxon>Fungi</taxon>
        <taxon>Dikarya</taxon>
        <taxon>Ascomycota</taxon>
        <taxon>Pezizomycotina</taxon>
        <taxon>Dothideomycetes</taxon>
        <taxon>Pleosporomycetidae</taxon>
        <taxon>Pleosporales</taxon>
        <taxon>Pleosporineae</taxon>
        <taxon>Pleosporaceae</taxon>
        <taxon>Exserohilum</taxon>
    </lineage>
</organism>
<dbReference type="AlphaFoldDB" id="R0IAY5"/>
<keyword evidence="15" id="KW-0131">Cell cycle</keyword>
<dbReference type="GO" id="GO:0072686">
    <property type="term" value="C:mitotic spindle"/>
    <property type="evidence" value="ECO:0007669"/>
    <property type="project" value="InterPro"/>
</dbReference>
<evidence type="ECO:0000313" key="21">
    <source>
        <dbReference type="Proteomes" id="UP000016935"/>
    </source>
</evidence>
<evidence type="ECO:0000256" key="7">
    <source>
        <dbReference type="ARBA" id="ARBA00022618"/>
    </source>
</evidence>
<dbReference type="InterPro" id="IPR013960">
    <property type="entry name" value="DASH_Duo1"/>
</dbReference>
<dbReference type="GO" id="GO:0042729">
    <property type="term" value="C:DASH complex"/>
    <property type="evidence" value="ECO:0007669"/>
    <property type="project" value="InterPro"/>
</dbReference>
<feature type="compositionally biased region" description="Low complexity" evidence="19">
    <location>
        <begin position="1"/>
        <end position="11"/>
    </location>
</feature>
<keyword evidence="8" id="KW-0493">Microtubule</keyword>
<comment type="subcellular location">
    <subcellularLocation>
        <location evidence="3">Chromosome</location>
        <location evidence="3">Centromere</location>
        <location evidence="3">Kinetochore</location>
    </subcellularLocation>
    <subcellularLocation>
        <location evidence="2">Cytoplasm</location>
        <location evidence="2">Cytoskeleton</location>
        <location evidence="2">Spindle</location>
    </subcellularLocation>
    <subcellularLocation>
        <location evidence="1">Nucleus</location>
    </subcellularLocation>
</comment>
<reference evidence="20 21" key="2">
    <citation type="journal article" date="2013" name="PLoS Genet.">
        <title>Comparative genome structure, secondary metabolite, and effector coding capacity across Cochliobolus pathogens.</title>
        <authorList>
            <person name="Condon B.J."/>
            <person name="Leng Y."/>
            <person name="Wu D."/>
            <person name="Bushley K.E."/>
            <person name="Ohm R.A."/>
            <person name="Otillar R."/>
            <person name="Martin J."/>
            <person name="Schackwitz W."/>
            <person name="Grimwood J."/>
            <person name="MohdZainudin N."/>
            <person name="Xue C."/>
            <person name="Wang R."/>
            <person name="Manning V.A."/>
            <person name="Dhillon B."/>
            <person name="Tu Z.J."/>
            <person name="Steffenson B.J."/>
            <person name="Salamov A."/>
            <person name="Sun H."/>
            <person name="Lowry S."/>
            <person name="LaButti K."/>
            <person name="Han J."/>
            <person name="Copeland A."/>
            <person name="Lindquist E."/>
            <person name="Barry K."/>
            <person name="Schmutz J."/>
            <person name="Baker S.E."/>
            <person name="Ciuffetti L.M."/>
            <person name="Grigoriev I.V."/>
            <person name="Zhong S."/>
            <person name="Turgeon B.G."/>
        </authorList>
    </citation>
    <scope>NUCLEOTIDE SEQUENCE [LARGE SCALE GENOMIC DNA]</scope>
    <source>
        <strain evidence="21">28A</strain>
    </source>
</reference>
<dbReference type="HOGENOM" id="CLU_074400_1_0_1"/>
<evidence type="ECO:0000256" key="11">
    <source>
        <dbReference type="ARBA" id="ARBA00022838"/>
    </source>
</evidence>
<name>R0IAY5_EXST2</name>
<evidence type="ECO:0000256" key="13">
    <source>
        <dbReference type="ARBA" id="ARBA00023212"/>
    </source>
</evidence>
<keyword evidence="7" id="KW-0132">Cell division</keyword>
<proteinExistence type="inferred from homology"/>
<evidence type="ECO:0000256" key="12">
    <source>
        <dbReference type="ARBA" id="ARBA00023054"/>
    </source>
</evidence>